<organism evidence="1 2">
    <name type="scientific">Acidisarcina polymorpha</name>
    <dbReference type="NCBI Taxonomy" id="2211140"/>
    <lineage>
        <taxon>Bacteria</taxon>
        <taxon>Pseudomonadati</taxon>
        <taxon>Acidobacteriota</taxon>
        <taxon>Terriglobia</taxon>
        <taxon>Terriglobales</taxon>
        <taxon>Acidobacteriaceae</taxon>
        <taxon>Acidisarcina</taxon>
    </lineage>
</organism>
<keyword evidence="2" id="KW-1185">Reference proteome</keyword>
<gene>
    <name evidence="1" type="ORF">ACPOL_0432</name>
</gene>
<proteinExistence type="predicted"/>
<reference evidence="1 2" key="1">
    <citation type="journal article" date="2018" name="Front. Microbiol.">
        <title>Hydrolytic Capabilities as a Key to Environmental Success: Chitinolytic and Cellulolytic Acidobacteria From Acidic Sub-arctic Soils and Boreal Peatlands.</title>
        <authorList>
            <person name="Belova S.E."/>
            <person name="Ravin N.V."/>
            <person name="Pankratov T.A."/>
            <person name="Rakitin A.L."/>
            <person name="Ivanova A.A."/>
            <person name="Beletsky A.V."/>
            <person name="Mardanov A.V."/>
            <person name="Sinninghe Damste J.S."/>
            <person name="Dedysh S.N."/>
        </authorList>
    </citation>
    <scope>NUCLEOTIDE SEQUENCE [LARGE SCALE GENOMIC DNA]</scope>
    <source>
        <strain evidence="1 2">SBC82</strain>
    </source>
</reference>
<dbReference type="EMBL" id="CP030840">
    <property type="protein sequence ID" value="AXC09809.1"/>
    <property type="molecule type" value="Genomic_DNA"/>
</dbReference>
<dbReference type="KEGG" id="abas:ACPOL_0432"/>
<dbReference type="Proteomes" id="UP000253606">
    <property type="component" value="Chromosome"/>
</dbReference>
<name>A0A2Z5FSL1_9BACT</name>
<sequence>MQYRSMHLVGMETRAQLEAIDKVGNGVVVAFDDGQTAFFSAALLHSMLSQAKPIKKCSED</sequence>
<accession>A0A2Z5FSL1</accession>
<protein>
    <submittedName>
        <fullName evidence="1">Uncharacterized protein</fullName>
    </submittedName>
</protein>
<dbReference type="RefSeq" id="WP_114205567.1">
    <property type="nucleotide sequence ID" value="NZ_CP030840.1"/>
</dbReference>
<dbReference type="AlphaFoldDB" id="A0A2Z5FSL1"/>
<evidence type="ECO:0000313" key="1">
    <source>
        <dbReference type="EMBL" id="AXC09809.1"/>
    </source>
</evidence>
<dbReference type="OrthoDB" id="9974162at2"/>
<evidence type="ECO:0000313" key="2">
    <source>
        <dbReference type="Proteomes" id="UP000253606"/>
    </source>
</evidence>